<dbReference type="InterPro" id="IPR012223">
    <property type="entry name" value="TEII"/>
</dbReference>
<evidence type="ECO:0000256" key="1">
    <source>
        <dbReference type="ARBA" id="ARBA00007169"/>
    </source>
</evidence>
<reference evidence="3 4" key="1">
    <citation type="submission" date="2016-05" db="EMBL/GenBank/DDBJ databases">
        <title>Microbial solvent formation.</title>
        <authorList>
            <person name="Poehlein A."/>
            <person name="Montoya Solano J.D."/>
            <person name="Flitsch S."/>
            <person name="Krabben P."/>
            <person name="Duerre P."/>
            <person name="Daniel R."/>
        </authorList>
    </citation>
    <scope>NUCLEOTIDE SEQUENCE [LARGE SCALE GENOMIC DNA]</scope>
    <source>
        <strain evidence="3 4">DSM 2619</strain>
    </source>
</reference>
<dbReference type="GO" id="GO:0008610">
    <property type="term" value="P:lipid biosynthetic process"/>
    <property type="evidence" value="ECO:0007669"/>
    <property type="project" value="TreeGrafter"/>
</dbReference>
<proteinExistence type="inferred from homology"/>
<dbReference type="OrthoDB" id="2213423at2"/>
<dbReference type="SUPFAM" id="SSF53474">
    <property type="entry name" value="alpha/beta-Hydrolases"/>
    <property type="match status" value="1"/>
</dbReference>
<dbReference type="AlphaFoldDB" id="A0A1S8T7N3"/>
<protein>
    <submittedName>
        <fullName evidence="3">Linear gramicidin dehydrogenase LgrE</fullName>
        <ecNumber evidence="3">1.1.-.-</ecNumber>
    </submittedName>
</protein>
<accession>A0A1S8T7N3</accession>
<feature type="domain" description="Thioesterase" evidence="2">
    <location>
        <begin position="2"/>
        <end position="226"/>
    </location>
</feature>
<dbReference type="PANTHER" id="PTHR11487:SF0">
    <property type="entry name" value="S-ACYL FATTY ACID SYNTHASE THIOESTERASE, MEDIUM CHAIN"/>
    <property type="match status" value="1"/>
</dbReference>
<keyword evidence="4" id="KW-1185">Reference proteome</keyword>
<dbReference type="GO" id="GO:0016491">
    <property type="term" value="F:oxidoreductase activity"/>
    <property type="evidence" value="ECO:0007669"/>
    <property type="project" value="UniProtKB-KW"/>
</dbReference>
<dbReference type="EC" id="1.1.-.-" evidence="3"/>
<dbReference type="STRING" id="29367.CLPUN_43930"/>
<evidence type="ECO:0000313" key="4">
    <source>
        <dbReference type="Proteomes" id="UP000190890"/>
    </source>
</evidence>
<dbReference type="Pfam" id="PF00975">
    <property type="entry name" value="Thioesterase"/>
    <property type="match status" value="1"/>
</dbReference>
<dbReference type="Gene3D" id="3.40.50.1820">
    <property type="entry name" value="alpha/beta hydrolase"/>
    <property type="match status" value="1"/>
</dbReference>
<dbReference type="InterPro" id="IPR001031">
    <property type="entry name" value="Thioesterase"/>
</dbReference>
<dbReference type="Proteomes" id="UP000190890">
    <property type="component" value="Unassembled WGS sequence"/>
</dbReference>
<dbReference type="InterPro" id="IPR029058">
    <property type="entry name" value="AB_hydrolase_fold"/>
</dbReference>
<dbReference type="RefSeq" id="WP_077849337.1">
    <property type="nucleotide sequence ID" value="NZ_LZZM01000212.1"/>
</dbReference>
<organism evidence="3 4">
    <name type="scientific">Clostridium puniceum</name>
    <dbReference type="NCBI Taxonomy" id="29367"/>
    <lineage>
        <taxon>Bacteria</taxon>
        <taxon>Bacillati</taxon>
        <taxon>Bacillota</taxon>
        <taxon>Clostridia</taxon>
        <taxon>Eubacteriales</taxon>
        <taxon>Clostridiaceae</taxon>
        <taxon>Clostridium</taxon>
    </lineage>
</organism>
<comment type="similarity">
    <text evidence="1">Belongs to the thioesterase family.</text>
</comment>
<sequence>MILFCLPYAGGSSAAYYEWKKYLHTSIELIPIELKGRGKRIGEIYYESLEEAIEDIFFNIKDKIISNDYAIYGHSMGSLLSYELYYKIEQMGMKKPRHIFFSGYRAPNIMRQKENIHTLPDYDFMKKVMDLGGTPEELMKSQELLEIFIPIIRNDFKILEKYKYRERKNKIECNVSILNGKQDDIKLEEILSWKNHVCKEFKFYNFEGNHFFINTNIENIINIINTTLVNKKYIERWESDVVQ</sequence>
<comment type="caution">
    <text evidence="3">The sequence shown here is derived from an EMBL/GenBank/DDBJ whole genome shotgun (WGS) entry which is preliminary data.</text>
</comment>
<dbReference type="PANTHER" id="PTHR11487">
    <property type="entry name" value="THIOESTERASE"/>
    <property type="match status" value="1"/>
</dbReference>
<dbReference type="EMBL" id="LZZM01000212">
    <property type="protein sequence ID" value="OOM73639.1"/>
    <property type="molecule type" value="Genomic_DNA"/>
</dbReference>
<evidence type="ECO:0000313" key="3">
    <source>
        <dbReference type="EMBL" id="OOM73639.1"/>
    </source>
</evidence>
<keyword evidence="3" id="KW-0560">Oxidoreductase</keyword>
<gene>
    <name evidence="3" type="primary">lgrE_1</name>
    <name evidence="3" type="ORF">CLPUN_43930</name>
</gene>
<name>A0A1S8T7N3_9CLOT</name>
<evidence type="ECO:0000259" key="2">
    <source>
        <dbReference type="Pfam" id="PF00975"/>
    </source>
</evidence>